<sequence length="67" mass="7383">MEIDIAKLEFDFMGRTSVTCRSGNPLVDLNRVSVSKARAIIVLASDENADQANSYFKCPLTLPHAKL</sequence>
<dbReference type="PANTHER" id="PTHR31563:SF10">
    <property type="entry name" value="ION CHANNEL POLLUX-RELATED"/>
    <property type="match status" value="1"/>
</dbReference>
<gene>
    <name evidence="1" type="ORF">RchiOBHm_Chr7g0218571</name>
</gene>
<dbReference type="Gramene" id="PRQ19565">
    <property type="protein sequence ID" value="PRQ19565"/>
    <property type="gene ID" value="RchiOBHm_Chr7g0218571"/>
</dbReference>
<protein>
    <submittedName>
        <fullName evidence="1">Uncharacterized protein</fullName>
    </submittedName>
</protein>
<dbReference type="InterPro" id="IPR044849">
    <property type="entry name" value="CASTOR/POLLUX/SYM8-like"/>
</dbReference>
<keyword evidence="2" id="KW-1185">Reference proteome</keyword>
<reference evidence="1 2" key="1">
    <citation type="journal article" date="2018" name="Nat. Genet.">
        <title>The Rosa genome provides new insights in the design of modern roses.</title>
        <authorList>
            <person name="Bendahmane M."/>
        </authorList>
    </citation>
    <scope>NUCLEOTIDE SEQUENCE [LARGE SCALE GENOMIC DNA]</scope>
    <source>
        <strain evidence="2">cv. Old Blush</strain>
    </source>
</reference>
<name>A0A2P6PCB6_ROSCH</name>
<evidence type="ECO:0000313" key="2">
    <source>
        <dbReference type="Proteomes" id="UP000238479"/>
    </source>
</evidence>
<dbReference type="Proteomes" id="UP000238479">
    <property type="component" value="Chromosome 7"/>
</dbReference>
<proteinExistence type="predicted"/>
<dbReference type="PANTHER" id="PTHR31563">
    <property type="entry name" value="ION CHANNEL POLLUX-RELATED"/>
    <property type="match status" value="1"/>
</dbReference>
<comment type="caution">
    <text evidence="1">The sequence shown here is derived from an EMBL/GenBank/DDBJ whole genome shotgun (WGS) entry which is preliminary data.</text>
</comment>
<dbReference type="GO" id="GO:0006811">
    <property type="term" value="P:monoatomic ion transport"/>
    <property type="evidence" value="ECO:0007669"/>
    <property type="project" value="InterPro"/>
</dbReference>
<dbReference type="STRING" id="74649.A0A2P6PCB6"/>
<dbReference type="AlphaFoldDB" id="A0A2P6PCB6"/>
<dbReference type="EMBL" id="PDCK01000045">
    <property type="protein sequence ID" value="PRQ19565.1"/>
    <property type="molecule type" value="Genomic_DNA"/>
</dbReference>
<organism evidence="1 2">
    <name type="scientific">Rosa chinensis</name>
    <name type="common">China rose</name>
    <dbReference type="NCBI Taxonomy" id="74649"/>
    <lineage>
        <taxon>Eukaryota</taxon>
        <taxon>Viridiplantae</taxon>
        <taxon>Streptophyta</taxon>
        <taxon>Embryophyta</taxon>
        <taxon>Tracheophyta</taxon>
        <taxon>Spermatophyta</taxon>
        <taxon>Magnoliopsida</taxon>
        <taxon>eudicotyledons</taxon>
        <taxon>Gunneridae</taxon>
        <taxon>Pentapetalae</taxon>
        <taxon>rosids</taxon>
        <taxon>fabids</taxon>
        <taxon>Rosales</taxon>
        <taxon>Rosaceae</taxon>
        <taxon>Rosoideae</taxon>
        <taxon>Rosoideae incertae sedis</taxon>
        <taxon>Rosa</taxon>
    </lineage>
</organism>
<accession>A0A2P6PCB6</accession>
<evidence type="ECO:0000313" key="1">
    <source>
        <dbReference type="EMBL" id="PRQ19565.1"/>
    </source>
</evidence>